<keyword evidence="2" id="KW-1185">Reference proteome</keyword>
<accession>A0ACC3TID0</accession>
<proteinExistence type="predicted"/>
<reference evidence="2" key="1">
    <citation type="journal article" date="2024" name="Front. Bioeng. Biotechnol.">
        <title>Genome-scale model development and genomic sequencing of the oleaginous clade Lipomyces.</title>
        <authorList>
            <person name="Czajka J.J."/>
            <person name="Han Y."/>
            <person name="Kim J."/>
            <person name="Mondo S.J."/>
            <person name="Hofstad B.A."/>
            <person name="Robles A."/>
            <person name="Haridas S."/>
            <person name="Riley R."/>
            <person name="LaButti K."/>
            <person name="Pangilinan J."/>
            <person name="Andreopoulos W."/>
            <person name="Lipzen A."/>
            <person name="Yan J."/>
            <person name="Wang M."/>
            <person name="Ng V."/>
            <person name="Grigoriev I.V."/>
            <person name="Spatafora J.W."/>
            <person name="Magnuson J.K."/>
            <person name="Baker S.E."/>
            <person name="Pomraning K.R."/>
        </authorList>
    </citation>
    <scope>NUCLEOTIDE SEQUENCE [LARGE SCALE GENOMIC DNA]</scope>
    <source>
        <strain evidence="2">CBS 10300</strain>
    </source>
</reference>
<dbReference type="Proteomes" id="UP001489719">
    <property type="component" value="Unassembled WGS sequence"/>
</dbReference>
<organism evidence="1 2">
    <name type="scientific">Lipomyces orientalis</name>
    <dbReference type="NCBI Taxonomy" id="1233043"/>
    <lineage>
        <taxon>Eukaryota</taxon>
        <taxon>Fungi</taxon>
        <taxon>Dikarya</taxon>
        <taxon>Ascomycota</taxon>
        <taxon>Saccharomycotina</taxon>
        <taxon>Lipomycetes</taxon>
        <taxon>Lipomycetales</taxon>
        <taxon>Lipomycetaceae</taxon>
        <taxon>Lipomyces</taxon>
    </lineage>
</organism>
<evidence type="ECO:0000313" key="2">
    <source>
        <dbReference type="Proteomes" id="UP001489719"/>
    </source>
</evidence>
<gene>
    <name evidence="1" type="ORF">V1517DRAFT_340279</name>
</gene>
<dbReference type="EMBL" id="MU970112">
    <property type="protein sequence ID" value="KAK9320909.1"/>
    <property type="molecule type" value="Genomic_DNA"/>
</dbReference>
<evidence type="ECO:0000313" key="1">
    <source>
        <dbReference type="EMBL" id="KAK9320909.1"/>
    </source>
</evidence>
<comment type="caution">
    <text evidence="1">The sequence shown here is derived from an EMBL/GenBank/DDBJ whole genome shotgun (WGS) entry which is preliminary data.</text>
</comment>
<sequence>MSRTLRSVWNRPIRPGCRLNGFGNGFLWYDGTRTFIQSTSLAFIRSQKLDKCGDKQTVFGSQASFWGSRQVWKRAGINTFRCLVGCTLGDFSALWFLQTNYPDIGTGVVMAVSMGAGLASSLLLETVLLRMGRDQLSWKAAATTAAGMSLVSMVAMEAVENLVDYHLTGGVVALDDPQFWIAAAISTGAGFFAPLPYNYIRLRKYGVACH</sequence>
<name>A0ACC3TID0_9ASCO</name>
<protein>
    <submittedName>
        <fullName evidence="1">Uncharacterized protein</fullName>
    </submittedName>
</protein>